<keyword evidence="1" id="KW-0732">Signal</keyword>
<accession>A0A8K0VXG0</accession>
<dbReference type="EMBL" id="JAGMVJ010000013">
    <property type="protein sequence ID" value="KAH7083781.1"/>
    <property type="molecule type" value="Genomic_DNA"/>
</dbReference>
<reference evidence="2" key="1">
    <citation type="journal article" date="2021" name="Nat. Commun.">
        <title>Genetic determinants of endophytism in the Arabidopsis root mycobiome.</title>
        <authorList>
            <person name="Mesny F."/>
            <person name="Miyauchi S."/>
            <person name="Thiergart T."/>
            <person name="Pickel B."/>
            <person name="Atanasova L."/>
            <person name="Karlsson M."/>
            <person name="Huettel B."/>
            <person name="Barry K.W."/>
            <person name="Haridas S."/>
            <person name="Chen C."/>
            <person name="Bauer D."/>
            <person name="Andreopoulos W."/>
            <person name="Pangilinan J."/>
            <person name="LaButti K."/>
            <person name="Riley R."/>
            <person name="Lipzen A."/>
            <person name="Clum A."/>
            <person name="Drula E."/>
            <person name="Henrissat B."/>
            <person name="Kohler A."/>
            <person name="Grigoriev I.V."/>
            <person name="Martin F.M."/>
            <person name="Hacquard S."/>
        </authorList>
    </citation>
    <scope>NUCLEOTIDE SEQUENCE</scope>
    <source>
        <strain evidence="2">MPI-SDFR-AT-0120</strain>
    </source>
</reference>
<feature type="chain" id="PRO_5035468043" evidence="1">
    <location>
        <begin position="18"/>
        <end position="124"/>
    </location>
</feature>
<dbReference type="OrthoDB" id="291007at2759"/>
<evidence type="ECO:0000313" key="2">
    <source>
        <dbReference type="EMBL" id="KAH7083781.1"/>
    </source>
</evidence>
<keyword evidence="3" id="KW-1185">Reference proteome</keyword>
<sequence length="124" mass="13322">MKLLSLTILSLIAAVSADTCETCQFAPDKNRCDITTSCIYVWGHANAATPAPNYCACRHGYRATGYDAGDSTAQWRLPWTASGGGDSQQGRVFVKPGVACNTLCNEWWLGKDGCKEVAEKPACL</sequence>
<evidence type="ECO:0000256" key="1">
    <source>
        <dbReference type="SAM" id="SignalP"/>
    </source>
</evidence>
<name>A0A8K0VXG0_9PLEO</name>
<feature type="signal peptide" evidence="1">
    <location>
        <begin position="1"/>
        <end position="17"/>
    </location>
</feature>
<dbReference type="Proteomes" id="UP000813461">
    <property type="component" value="Unassembled WGS sequence"/>
</dbReference>
<proteinExistence type="predicted"/>
<comment type="caution">
    <text evidence="2">The sequence shown here is derived from an EMBL/GenBank/DDBJ whole genome shotgun (WGS) entry which is preliminary data.</text>
</comment>
<evidence type="ECO:0000313" key="3">
    <source>
        <dbReference type="Proteomes" id="UP000813461"/>
    </source>
</evidence>
<gene>
    <name evidence="2" type="ORF">FB567DRAFT_594297</name>
</gene>
<dbReference type="AlphaFoldDB" id="A0A8K0VXG0"/>
<protein>
    <submittedName>
        <fullName evidence="2">Uncharacterized protein</fullName>
    </submittedName>
</protein>
<organism evidence="2 3">
    <name type="scientific">Paraphoma chrysanthemicola</name>
    <dbReference type="NCBI Taxonomy" id="798071"/>
    <lineage>
        <taxon>Eukaryota</taxon>
        <taxon>Fungi</taxon>
        <taxon>Dikarya</taxon>
        <taxon>Ascomycota</taxon>
        <taxon>Pezizomycotina</taxon>
        <taxon>Dothideomycetes</taxon>
        <taxon>Pleosporomycetidae</taxon>
        <taxon>Pleosporales</taxon>
        <taxon>Pleosporineae</taxon>
        <taxon>Phaeosphaeriaceae</taxon>
        <taxon>Paraphoma</taxon>
    </lineage>
</organism>